<gene>
    <name evidence="1" type="ORF">FHR87_003857</name>
</gene>
<sequence length="74" mass="8483">MSTTTPYPCCFLVRDVSDHYGTPTFDLLYHDLENGVLRCSEQVWDSSAQAEIDAERLANSQLAPLHWEVLRKLE</sequence>
<comment type="caution">
    <text evidence="1">The sequence shown here is derived from an EMBL/GenBank/DDBJ whole genome shotgun (WGS) entry which is preliminary data.</text>
</comment>
<evidence type="ECO:0000313" key="2">
    <source>
        <dbReference type="Proteomes" id="UP000549250"/>
    </source>
</evidence>
<proteinExistence type="predicted"/>
<evidence type="ECO:0000313" key="1">
    <source>
        <dbReference type="EMBL" id="MBB3105419.1"/>
    </source>
</evidence>
<dbReference type="AlphaFoldDB" id="A0A839T8I3"/>
<accession>A0A839T8I3</accession>
<organism evidence="1 2">
    <name type="scientific">Azomonas macrocytogenes</name>
    <name type="common">Azotobacter macrocytogenes</name>
    <dbReference type="NCBI Taxonomy" id="69962"/>
    <lineage>
        <taxon>Bacteria</taxon>
        <taxon>Pseudomonadati</taxon>
        <taxon>Pseudomonadota</taxon>
        <taxon>Gammaproteobacteria</taxon>
        <taxon>Pseudomonadales</taxon>
        <taxon>Pseudomonadaceae</taxon>
        <taxon>Azomonas</taxon>
    </lineage>
</organism>
<reference evidence="1 2" key="1">
    <citation type="submission" date="2020-08" db="EMBL/GenBank/DDBJ databases">
        <title>Genomic Encyclopedia of Type Strains, Phase III (KMG-III): the genomes of soil and plant-associated and newly described type strains.</title>
        <authorList>
            <person name="Whitman W."/>
        </authorList>
    </citation>
    <scope>NUCLEOTIDE SEQUENCE [LARGE SCALE GENOMIC DNA]</scope>
    <source>
        <strain evidence="1 2">CECT 4462</strain>
    </source>
</reference>
<keyword evidence="2" id="KW-1185">Reference proteome</keyword>
<name>A0A839T8I3_AZOMA</name>
<dbReference type="EMBL" id="JACHXI010000042">
    <property type="protein sequence ID" value="MBB3105419.1"/>
    <property type="molecule type" value="Genomic_DNA"/>
</dbReference>
<protein>
    <submittedName>
        <fullName evidence="1">Uncharacterized protein</fullName>
    </submittedName>
</protein>
<dbReference type="Proteomes" id="UP000549250">
    <property type="component" value="Unassembled WGS sequence"/>
</dbReference>
<dbReference type="RefSeq" id="WP_183168247.1">
    <property type="nucleotide sequence ID" value="NZ_JACHXI010000042.1"/>
</dbReference>